<feature type="transmembrane region" description="Helical" evidence="6">
    <location>
        <begin position="404"/>
        <end position="422"/>
    </location>
</feature>
<dbReference type="RefSeq" id="WP_201327075.1">
    <property type="nucleotide sequence ID" value="NZ_AP017470.1"/>
</dbReference>
<keyword evidence="2" id="KW-0997">Cell inner membrane</keyword>
<comment type="catalytic activity">
    <reaction evidence="6">
        <text>a quinone + NADH + 5 H(+)(in) = a quinol + NAD(+) + 4 H(+)(out)</text>
        <dbReference type="Rhea" id="RHEA:57888"/>
        <dbReference type="ChEBI" id="CHEBI:15378"/>
        <dbReference type="ChEBI" id="CHEBI:24646"/>
        <dbReference type="ChEBI" id="CHEBI:57540"/>
        <dbReference type="ChEBI" id="CHEBI:57945"/>
        <dbReference type="ChEBI" id="CHEBI:132124"/>
    </reaction>
</comment>
<keyword evidence="6" id="KW-0830">Ubiquinone</keyword>
<keyword evidence="6" id="KW-0520">NAD</keyword>
<evidence type="ECO:0000313" key="10">
    <source>
        <dbReference type="Proteomes" id="UP000595564"/>
    </source>
</evidence>
<comment type="function">
    <text evidence="6">NDH-1 shuttles electrons from NADH, via FMN and iron-sulfur (Fe-S) centers, to quinones in the respiratory chain. The immediate electron acceptor for the enzyme in this species is believed to be ubiquinone. Couples the redox reaction to proton translocation (for every two electrons transferred, four hydrogen ions are translocated across the cytoplasmic membrane), and thus conserves the redox energy in a proton gradient.</text>
</comment>
<dbReference type="KEGG" id="thyd:TTHT_1252"/>
<dbReference type="GO" id="GO:0012505">
    <property type="term" value="C:endomembrane system"/>
    <property type="evidence" value="ECO:0007669"/>
    <property type="project" value="UniProtKB-SubCell"/>
</dbReference>
<gene>
    <name evidence="6" type="primary">nuoN</name>
    <name evidence="9" type="ORF">TTHT_1252</name>
</gene>
<dbReference type="Pfam" id="PF00361">
    <property type="entry name" value="Proton_antipo_M"/>
    <property type="match status" value="1"/>
</dbReference>
<evidence type="ECO:0000256" key="4">
    <source>
        <dbReference type="ARBA" id="ARBA00022989"/>
    </source>
</evidence>
<dbReference type="GO" id="GO:0008137">
    <property type="term" value="F:NADH dehydrogenase (ubiquinone) activity"/>
    <property type="evidence" value="ECO:0007669"/>
    <property type="project" value="InterPro"/>
</dbReference>
<evidence type="ECO:0000256" key="1">
    <source>
        <dbReference type="ARBA" id="ARBA00004127"/>
    </source>
</evidence>
<sequence>MNITINYYMLMPFLILTGGIIVLSFMGVLNEKIKHYSGVIASLFLFADLYYFVKLLPQLTYRSLDYMNGMVFYNAFNIYLSILVLVCGIASFVLAEGFFNKEEFKHPEFYAIALATICGLLVMVNTNNLINIFVGLELTSIPLYATVAYFRYKEPSVEGALKYFILGSIASGFFLFGIAVIYGATGSVVLKDIMIVKKGDELFKLGLLFLMVGIGFKASAAPFHMWTPDAYEGAPTPVTAFMSIAPKAVAIVILVKILYIAFPDMFILWEKAIFVIAILTVLIGNLGALVQNSVKRMLAYSSIAHAGYLLMAIVAFSIEGISAILFYLAGYLLINIGAFGSLSLLKIGDNDYVEYNHLRGLGYKYPLFGVLLSVFMFSLAGIPATIGFVGKFYIFKSLIVKEQYILALIGILGSLISVYYYLKVVVFMYMKENPEERNFEFSFLTLSLLVVCAVGVIYFGLFPQAINKLAILASKVLI</sequence>
<evidence type="ECO:0000313" key="9">
    <source>
        <dbReference type="EMBL" id="BBB32770.1"/>
    </source>
</evidence>
<name>A0A7R6SYL1_9BACT</name>
<reference evidence="9 10" key="1">
    <citation type="journal article" date="2012" name="Extremophiles">
        <title>Thermotomaculum hydrothermale gen. nov., sp. nov., a novel heterotrophic thermophile within the phylum Acidobacteria from a deep-sea hydrothermal vent chimney in the Southern Okinawa Trough.</title>
        <authorList>
            <person name="Izumi H."/>
            <person name="Nunoura T."/>
            <person name="Miyazaki M."/>
            <person name="Mino S."/>
            <person name="Toki T."/>
            <person name="Takai K."/>
            <person name="Sako Y."/>
            <person name="Sawabe T."/>
            <person name="Nakagawa S."/>
        </authorList>
    </citation>
    <scope>NUCLEOTIDE SEQUENCE [LARGE SCALE GENOMIC DNA]</scope>
    <source>
        <strain evidence="9 10">AC55</strain>
    </source>
</reference>
<feature type="transmembrane region" description="Helical" evidence="6">
    <location>
        <begin position="74"/>
        <end position="95"/>
    </location>
</feature>
<feature type="transmembrane region" description="Helical" evidence="6">
    <location>
        <begin position="202"/>
        <end position="220"/>
    </location>
</feature>
<dbReference type="InterPro" id="IPR001750">
    <property type="entry name" value="ND/Mrp_TM"/>
</dbReference>
<dbReference type="GO" id="GO:0048038">
    <property type="term" value="F:quinone binding"/>
    <property type="evidence" value="ECO:0007669"/>
    <property type="project" value="UniProtKB-KW"/>
</dbReference>
<feature type="transmembrane region" description="Helical" evidence="6">
    <location>
        <begin position="442"/>
        <end position="462"/>
    </location>
</feature>
<dbReference type="InterPro" id="IPR010096">
    <property type="entry name" value="NADH-Q_OxRdtase_suN/2"/>
</dbReference>
<dbReference type="GO" id="GO:0042773">
    <property type="term" value="P:ATP synthesis coupled electron transport"/>
    <property type="evidence" value="ECO:0007669"/>
    <property type="project" value="InterPro"/>
</dbReference>
<keyword evidence="6" id="KW-1278">Translocase</keyword>
<feature type="transmembrane region" description="Helical" evidence="6">
    <location>
        <begin position="107"/>
        <end position="125"/>
    </location>
</feature>
<feature type="transmembrane region" description="Helical" evidence="6">
    <location>
        <begin position="164"/>
        <end position="190"/>
    </location>
</feature>
<evidence type="ECO:0000256" key="5">
    <source>
        <dbReference type="ARBA" id="ARBA00023136"/>
    </source>
</evidence>
<keyword evidence="10" id="KW-1185">Reference proteome</keyword>
<evidence type="ECO:0000256" key="7">
    <source>
        <dbReference type="RuleBase" id="RU000320"/>
    </source>
</evidence>
<keyword evidence="9" id="KW-0560">Oxidoreductase</keyword>
<dbReference type="GO" id="GO:0005886">
    <property type="term" value="C:plasma membrane"/>
    <property type="evidence" value="ECO:0007669"/>
    <property type="project" value="UniProtKB-SubCell"/>
</dbReference>
<dbReference type="GO" id="GO:0050136">
    <property type="term" value="F:NADH dehydrogenase (quinone) (non-electrogenic) activity"/>
    <property type="evidence" value="ECO:0007669"/>
    <property type="project" value="UniProtKB-UniRule"/>
</dbReference>
<keyword evidence="3 6" id="KW-0812">Transmembrane</keyword>
<keyword evidence="5 6" id="KW-0472">Membrane</keyword>
<feature type="transmembrane region" description="Helical" evidence="6">
    <location>
        <begin position="7"/>
        <end position="29"/>
    </location>
</feature>
<feature type="transmembrane region" description="Helical" evidence="6">
    <location>
        <begin position="272"/>
        <end position="291"/>
    </location>
</feature>
<dbReference type="Proteomes" id="UP000595564">
    <property type="component" value="Chromosome"/>
</dbReference>
<feature type="transmembrane region" description="Helical" evidence="6">
    <location>
        <begin position="240"/>
        <end position="260"/>
    </location>
</feature>
<evidence type="ECO:0000256" key="6">
    <source>
        <dbReference type="HAMAP-Rule" id="MF_00445"/>
    </source>
</evidence>
<dbReference type="HAMAP" id="MF_00445">
    <property type="entry name" value="NDH1_NuoN_1"/>
    <property type="match status" value="1"/>
</dbReference>
<dbReference type="PANTHER" id="PTHR22773">
    <property type="entry name" value="NADH DEHYDROGENASE"/>
    <property type="match status" value="1"/>
</dbReference>
<dbReference type="NCBIfam" id="TIGR01770">
    <property type="entry name" value="NDH_I_N"/>
    <property type="match status" value="1"/>
</dbReference>
<dbReference type="EC" id="7.1.1.-" evidence="6"/>
<evidence type="ECO:0000256" key="2">
    <source>
        <dbReference type="ARBA" id="ARBA00022519"/>
    </source>
</evidence>
<feature type="transmembrane region" description="Helical" evidence="6">
    <location>
        <begin position="365"/>
        <end position="392"/>
    </location>
</feature>
<proteinExistence type="inferred from homology"/>
<comment type="similarity">
    <text evidence="6">Belongs to the complex I subunit 2 family.</text>
</comment>
<feature type="domain" description="NADH:quinone oxidoreductase/Mrp antiporter transmembrane" evidence="8">
    <location>
        <begin position="127"/>
        <end position="417"/>
    </location>
</feature>
<evidence type="ECO:0000256" key="3">
    <source>
        <dbReference type="ARBA" id="ARBA00022692"/>
    </source>
</evidence>
<comment type="subcellular location">
    <subcellularLocation>
        <location evidence="6">Cell membrane</location>
        <topology evidence="6">Multi-pass membrane protein</topology>
    </subcellularLocation>
    <subcellularLocation>
        <location evidence="1">Endomembrane system</location>
        <topology evidence="1">Multi-pass membrane protein</topology>
    </subcellularLocation>
    <subcellularLocation>
        <location evidence="7">Membrane</location>
        <topology evidence="7">Multi-pass membrane protein</topology>
    </subcellularLocation>
</comment>
<feature type="transmembrane region" description="Helical" evidence="6">
    <location>
        <begin position="325"/>
        <end position="345"/>
    </location>
</feature>
<dbReference type="AlphaFoldDB" id="A0A7R6SYL1"/>
<dbReference type="EMBL" id="AP017470">
    <property type="protein sequence ID" value="BBB32770.1"/>
    <property type="molecule type" value="Genomic_DNA"/>
</dbReference>
<feature type="transmembrane region" description="Helical" evidence="6">
    <location>
        <begin position="35"/>
        <end position="53"/>
    </location>
</feature>
<keyword evidence="4 6" id="KW-1133">Transmembrane helix</keyword>
<keyword evidence="6" id="KW-0813">Transport</keyword>
<organism evidence="9 10">
    <name type="scientific">Thermotomaculum hydrothermale</name>
    <dbReference type="NCBI Taxonomy" id="981385"/>
    <lineage>
        <taxon>Bacteria</taxon>
        <taxon>Pseudomonadati</taxon>
        <taxon>Acidobacteriota</taxon>
        <taxon>Holophagae</taxon>
        <taxon>Thermotomaculales</taxon>
        <taxon>Thermotomaculaceae</taxon>
        <taxon>Thermotomaculum</taxon>
    </lineage>
</organism>
<evidence type="ECO:0000259" key="8">
    <source>
        <dbReference type="Pfam" id="PF00361"/>
    </source>
</evidence>
<comment type="subunit">
    <text evidence="6">NDH-1 is composed of 14 different subunits. Subunits NuoA, H, J, K, L, M, N constitute the membrane sector of the complex.</text>
</comment>
<keyword evidence="6" id="KW-1003">Cell membrane</keyword>
<accession>A0A7R6SYL1</accession>
<protein>
    <recommendedName>
        <fullName evidence="6">NADH-quinone oxidoreductase subunit N</fullName>
        <ecNumber evidence="6">7.1.1.-</ecNumber>
    </recommendedName>
    <alternativeName>
        <fullName evidence="6">NADH dehydrogenase I subunit N</fullName>
    </alternativeName>
    <alternativeName>
        <fullName evidence="6">NDH-1 subunit N</fullName>
    </alternativeName>
</protein>
<keyword evidence="6" id="KW-0874">Quinone</keyword>
<feature type="transmembrane region" description="Helical" evidence="6">
    <location>
        <begin position="297"/>
        <end position="318"/>
    </location>
</feature>